<dbReference type="GO" id="GO:0042398">
    <property type="term" value="P:modified amino acid biosynthetic process"/>
    <property type="evidence" value="ECO:0007669"/>
    <property type="project" value="InterPro"/>
</dbReference>
<dbReference type="PANTHER" id="PTHR36510">
    <property type="entry name" value="GLUTAMATE--CYSTEINE LIGASE 2-RELATED"/>
    <property type="match status" value="1"/>
</dbReference>
<organism evidence="1 2">
    <name type="scientific">Blastopirellula marina</name>
    <dbReference type="NCBI Taxonomy" id="124"/>
    <lineage>
        <taxon>Bacteria</taxon>
        <taxon>Pseudomonadati</taxon>
        <taxon>Planctomycetota</taxon>
        <taxon>Planctomycetia</taxon>
        <taxon>Pirellulales</taxon>
        <taxon>Pirellulaceae</taxon>
        <taxon>Blastopirellula</taxon>
    </lineage>
</organism>
<dbReference type="PANTHER" id="PTHR36510:SF1">
    <property type="entry name" value="GLUTAMATE--CYSTEINE LIGASE 2-RELATED"/>
    <property type="match status" value="1"/>
</dbReference>
<dbReference type="AlphaFoldDB" id="A0A2S8FFA8"/>
<dbReference type="SUPFAM" id="SSF55931">
    <property type="entry name" value="Glutamine synthetase/guanido kinase"/>
    <property type="match status" value="1"/>
</dbReference>
<dbReference type="Gene3D" id="3.30.590.20">
    <property type="match status" value="1"/>
</dbReference>
<keyword evidence="1" id="KW-0436">Ligase</keyword>
<proteinExistence type="predicted"/>
<dbReference type="RefSeq" id="WP_105357176.1">
    <property type="nucleotide sequence ID" value="NZ_PUIB01000020.1"/>
</dbReference>
<reference evidence="1 2" key="1">
    <citation type="submission" date="2018-02" db="EMBL/GenBank/DDBJ databases">
        <title>Comparative genomes isolates from brazilian mangrove.</title>
        <authorList>
            <person name="Araujo J.E."/>
            <person name="Taketani R.G."/>
            <person name="Silva M.C.P."/>
            <person name="Loureco M.V."/>
            <person name="Andreote F.D."/>
        </authorList>
    </citation>
    <scope>NUCLEOTIDE SEQUENCE [LARGE SCALE GENOMIC DNA]</scope>
    <source>
        <strain evidence="1 2">NAP PRIS-MGV</strain>
    </source>
</reference>
<dbReference type="Pfam" id="PF04107">
    <property type="entry name" value="GCS2"/>
    <property type="match status" value="1"/>
</dbReference>
<name>A0A2S8FFA8_9BACT</name>
<protein>
    <submittedName>
        <fullName evidence="1">Glutamate--cysteine ligase</fullName>
    </submittedName>
</protein>
<sequence>MSDPLHLFDAFGVELEYMIVDAESLDVRPIADLVLEKAAGEIISEVELGEIAWSNELALHVIELKTNGPAASLDPLPGFFQQHVKQVNEYLQPLGARLLPTAMHPWMDPHAVKLWPHDYNPIYEAYNRIFDCRGHGWANLQSVHLNLPFCGDEEFGRLHAAIRLIMPLLPALAASSPICDGKPSGFLDTRMEVYRTNSRRIPSLTAAVVPEPIYTEGDYQRDIFEKMYADIEPHDPEGILQFPFLNARGAIARFDRGAIEIRVLDIQECPAADLAILQAIVATLQAIVSEKWTPLAEQQLVGTMPLSQIFLESIRTADATHLEDAVLLRQFGWNAAHRPTAAELWRHILAELNLTPAKESPLDVILTEGPLARRILHRVGHDLTHLKSVYGELAECLSQGTMFRRQPA</sequence>
<accession>A0A2S8FFA8</accession>
<comment type="caution">
    <text evidence="1">The sequence shown here is derived from an EMBL/GenBank/DDBJ whole genome shotgun (WGS) entry which is preliminary data.</text>
</comment>
<dbReference type="InterPro" id="IPR006336">
    <property type="entry name" value="GCS2"/>
</dbReference>
<dbReference type="GO" id="GO:0004357">
    <property type="term" value="F:glutamate-cysteine ligase activity"/>
    <property type="evidence" value="ECO:0007669"/>
    <property type="project" value="InterPro"/>
</dbReference>
<evidence type="ECO:0000313" key="1">
    <source>
        <dbReference type="EMBL" id="PQO30849.1"/>
    </source>
</evidence>
<dbReference type="OrthoDB" id="9804786at2"/>
<evidence type="ECO:0000313" key="2">
    <source>
        <dbReference type="Proteomes" id="UP000239388"/>
    </source>
</evidence>
<dbReference type="EMBL" id="PUIB01000020">
    <property type="protein sequence ID" value="PQO30849.1"/>
    <property type="molecule type" value="Genomic_DNA"/>
</dbReference>
<dbReference type="Proteomes" id="UP000239388">
    <property type="component" value="Unassembled WGS sequence"/>
</dbReference>
<dbReference type="InterPro" id="IPR050141">
    <property type="entry name" value="GCL_type2/YbdK_subfam"/>
</dbReference>
<dbReference type="InterPro" id="IPR014746">
    <property type="entry name" value="Gln_synth/guanido_kin_cat_dom"/>
</dbReference>
<gene>
    <name evidence="1" type="ORF">C5Y98_20885</name>
</gene>